<dbReference type="InterPro" id="IPR011990">
    <property type="entry name" value="TPR-like_helical_dom_sf"/>
</dbReference>
<dbReference type="InterPro" id="IPR010982">
    <property type="entry name" value="Lambda_DNA-bd_dom_sf"/>
</dbReference>
<dbReference type="Pfam" id="PF01381">
    <property type="entry name" value="HTH_3"/>
    <property type="match status" value="1"/>
</dbReference>
<proteinExistence type="predicted"/>
<sequence length="439" mass="49004">MSLGLRIRQLRQMRGLTQQQLGSPDLSKSFISLVERDRTRPSVATLAFLARRLGASVDALLGQEGHMPETAAASLLALSDDATRKRDMATAGTLLDAAMFLGERFALEETKREAALQRAQVAFEQQAFEDAWARLATAREEAEDARDHWRQGRALVLMGRIKIRDRDYREAADLLGRALAALRTARASRDPARAHALIFLGTSLVWLNRLEDALRRYREAAESDVAKRDPAVRGRAAWGIGWVQRKLGRLDEARTSLLRARESFEAAEELEDLLRVLHNLGQLDHEEGRTREALRHFHHALRVMERLQRPLDRAAILTEIGRVHLTLGELDDAEHFVTQALDETQRTGDPVEAAEAQVVLSRVRLARGEVKPAVEGARRALSTFRERGLRAQEMQVAREFGLALKERGAHPEASEFLALVAESAVVAPAAASPVPRARR</sequence>
<comment type="caution">
    <text evidence="4">The sequence shown here is derived from an EMBL/GenBank/DDBJ whole genome shotgun (WGS) entry which is preliminary data.</text>
</comment>
<dbReference type="EMBL" id="VBAP01000009">
    <property type="protein sequence ID" value="TMI76826.1"/>
    <property type="molecule type" value="Genomic_DNA"/>
</dbReference>
<dbReference type="SMART" id="SM00028">
    <property type="entry name" value="TPR"/>
    <property type="match status" value="5"/>
</dbReference>
<dbReference type="AlphaFoldDB" id="A0A537J1E0"/>
<dbReference type="InterPro" id="IPR001387">
    <property type="entry name" value="Cro/C1-type_HTH"/>
</dbReference>
<feature type="coiled-coil region" evidence="2">
    <location>
        <begin position="207"/>
        <end position="270"/>
    </location>
</feature>
<evidence type="ECO:0000256" key="2">
    <source>
        <dbReference type="SAM" id="Coils"/>
    </source>
</evidence>
<dbReference type="PROSITE" id="PS50005">
    <property type="entry name" value="TPR"/>
    <property type="match status" value="1"/>
</dbReference>
<dbReference type="SUPFAM" id="SSF47413">
    <property type="entry name" value="lambda repressor-like DNA-binding domains"/>
    <property type="match status" value="1"/>
</dbReference>
<dbReference type="GO" id="GO:0003677">
    <property type="term" value="F:DNA binding"/>
    <property type="evidence" value="ECO:0007669"/>
    <property type="project" value="InterPro"/>
</dbReference>
<dbReference type="Proteomes" id="UP000318834">
    <property type="component" value="Unassembled WGS sequence"/>
</dbReference>
<dbReference type="InterPro" id="IPR019734">
    <property type="entry name" value="TPR_rpt"/>
</dbReference>
<organism evidence="4 5">
    <name type="scientific">Candidatus Segetimicrobium genomatis</name>
    <dbReference type="NCBI Taxonomy" id="2569760"/>
    <lineage>
        <taxon>Bacteria</taxon>
        <taxon>Bacillati</taxon>
        <taxon>Candidatus Sysuimicrobiota</taxon>
        <taxon>Candidatus Sysuimicrobiia</taxon>
        <taxon>Candidatus Sysuimicrobiales</taxon>
        <taxon>Candidatus Segetimicrobiaceae</taxon>
        <taxon>Candidatus Segetimicrobium</taxon>
    </lineage>
</organism>
<protein>
    <submittedName>
        <fullName evidence="4">Tetratricopeptide repeat protein</fullName>
    </submittedName>
</protein>
<evidence type="ECO:0000313" key="4">
    <source>
        <dbReference type="EMBL" id="TMI76826.1"/>
    </source>
</evidence>
<feature type="domain" description="HTH cro/C1-type" evidence="3">
    <location>
        <begin position="7"/>
        <end position="60"/>
    </location>
</feature>
<evidence type="ECO:0000256" key="1">
    <source>
        <dbReference type="PROSITE-ProRule" id="PRU00339"/>
    </source>
</evidence>
<dbReference type="Gene3D" id="1.25.40.10">
    <property type="entry name" value="Tetratricopeptide repeat domain"/>
    <property type="match status" value="2"/>
</dbReference>
<feature type="repeat" description="TPR" evidence="1">
    <location>
        <begin position="274"/>
        <end position="307"/>
    </location>
</feature>
<dbReference type="InterPro" id="IPR041617">
    <property type="entry name" value="TPR_MalT"/>
</dbReference>
<evidence type="ECO:0000313" key="5">
    <source>
        <dbReference type="Proteomes" id="UP000318834"/>
    </source>
</evidence>
<dbReference type="CDD" id="cd00093">
    <property type="entry name" value="HTH_XRE"/>
    <property type="match status" value="1"/>
</dbReference>
<dbReference type="Gene3D" id="1.10.260.40">
    <property type="entry name" value="lambda repressor-like DNA-binding domains"/>
    <property type="match status" value="1"/>
</dbReference>
<reference evidence="4 5" key="1">
    <citation type="journal article" date="2019" name="Nat. Microbiol.">
        <title>Mediterranean grassland soil C-N compound turnover is dependent on rainfall and depth, and is mediated by genomically divergent microorganisms.</title>
        <authorList>
            <person name="Diamond S."/>
            <person name="Andeer P.F."/>
            <person name="Li Z."/>
            <person name="Crits-Christoph A."/>
            <person name="Burstein D."/>
            <person name="Anantharaman K."/>
            <person name="Lane K.R."/>
            <person name="Thomas B.C."/>
            <person name="Pan C."/>
            <person name="Northen T.R."/>
            <person name="Banfield J.F."/>
        </authorList>
    </citation>
    <scope>NUCLEOTIDE SEQUENCE [LARGE SCALE GENOMIC DNA]</scope>
    <source>
        <strain evidence="4">NP_8</strain>
    </source>
</reference>
<name>A0A537J1E0_9BACT</name>
<dbReference type="Pfam" id="PF17874">
    <property type="entry name" value="TPR_MalT"/>
    <property type="match status" value="1"/>
</dbReference>
<dbReference type="PROSITE" id="PS50943">
    <property type="entry name" value="HTH_CROC1"/>
    <property type="match status" value="1"/>
</dbReference>
<keyword evidence="1" id="KW-0802">TPR repeat</keyword>
<keyword evidence="2" id="KW-0175">Coiled coil</keyword>
<dbReference type="SUPFAM" id="SSF48452">
    <property type="entry name" value="TPR-like"/>
    <property type="match status" value="3"/>
</dbReference>
<dbReference type="PANTHER" id="PTHR47691:SF3">
    <property type="entry name" value="HTH-TYPE TRANSCRIPTIONAL REGULATOR RV0890C-RELATED"/>
    <property type="match status" value="1"/>
</dbReference>
<gene>
    <name evidence="4" type="ORF">E6H05_02140</name>
</gene>
<dbReference type="SMART" id="SM00530">
    <property type="entry name" value="HTH_XRE"/>
    <property type="match status" value="1"/>
</dbReference>
<dbReference type="PANTHER" id="PTHR47691">
    <property type="entry name" value="REGULATOR-RELATED"/>
    <property type="match status" value="1"/>
</dbReference>
<evidence type="ECO:0000259" key="3">
    <source>
        <dbReference type="PROSITE" id="PS50943"/>
    </source>
</evidence>
<accession>A0A537J1E0</accession>